<organism evidence="1 2">
    <name type="scientific">Panagrolaimus sp. JU765</name>
    <dbReference type="NCBI Taxonomy" id="591449"/>
    <lineage>
        <taxon>Eukaryota</taxon>
        <taxon>Metazoa</taxon>
        <taxon>Ecdysozoa</taxon>
        <taxon>Nematoda</taxon>
        <taxon>Chromadorea</taxon>
        <taxon>Rhabditida</taxon>
        <taxon>Tylenchina</taxon>
        <taxon>Panagrolaimomorpha</taxon>
        <taxon>Panagrolaimoidea</taxon>
        <taxon>Panagrolaimidae</taxon>
        <taxon>Panagrolaimus</taxon>
    </lineage>
</organism>
<evidence type="ECO:0000313" key="2">
    <source>
        <dbReference type="WBParaSite" id="JU765_v2.g14256.t1"/>
    </source>
</evidence>
<name>A0AC34Q947_9BILA</name>
<dbReference type="WBParaSite" id="JU765_v2.g14256.t1">
    <property type="protein sequence ID" value="JU765_v2.g14256.t1"/>
    <property type="gene ID" value="JU765_v2.g14256"/>
</dbReference>
<protein>
    <submittedName>
        <fullName evidence="2">Glycosyltransferase family 92 protein</fullName>
    </submittedName>
</protein>
<proteinExistence type="predicted"/>
<dbReference type="Proteomes" id="UP000887576">
    <property type="component" value="Unplaced"/>
</dbReference>
<accession>A0AC34Q947</accession>
<reference evidence="2" key="1">
    <citation type="submission" date="2022-11" db="UniProtKB">
        <authorList>
            <consortium name="WormBaseParasite"/>
        </authorList>
    </citation>
    <scope>IDENTIFICATION</scope>
</reference>
<evidence type="ECO:0000313" key="1">
    <source>
        <dbReference type="Proteomes" id="UP000887576"/>
    </source>
</evidence>
<sequence>MVAFDDWKLVVYHLETFRFYGGDLVVAYVNCALEEILDLLKIYEKDGILMVKHGYEGYQPEKLSYHPDVESEYATQLTTLHECLYEFKESAEFIAMIDWDDILIGPRTGNQSGKYSTTFQQLAQTFPKAAGFYVSRVEAVFQPKFEPIKIFNLEKFTNLLQVYNNSQAGKVILKPEKTIGAWVHFFDFGEESDFVQIPVENDVAILAHLRNVTKIMKPANESLPEDDITDLGTLINGTTIQSSLESFIRKHKLESTFESLPETSEFYDLMNDCYLSIVRDWKFDNILTIVSYAVQLKESKTYELKVSERDPLVKICGRSTTGAVTKVCFGGNSNENQRHGCPENFCGVKVETTSDNHLSTSYGGGTAFFETDCATIKFPKDKQIAIGSNAGNPKQGTCKWKADEDGKLVVEVTLLTNFTVEIEHVEFYNSVKSSTAGNVEWYYIAGPIAAVFLLLGIGV</sequence>